<accession>A0ACB9IVI4</accession>
<reference evidence="1 2" key="2">
    <citation type="journal article" date="2022" name="Mol. Ecol. Resour.">
        <title>The genomes of chicory, endive, great burdock and yacon provide insights into Asteraceae paleo-polyploidization history and plant inulin production.</title>
        <authorList>
            <person name="Fan W."/>
            <person name="Wang S."/>
            <person name="Wang H."/>
            <person name="Wang A."/>
            <person name="Jiang F."/>
            <person name="Liu H."/>
            <person name="Zhao H."/>
            <person name="Xu D."/>
            <person name="Zhang Y."/>
        </authorList>
    </citation>
    <scope>NUCLEOTIDE SEQUENCE [LARGE SCALE GENOMIC DNA]</scope>
    <source>
        <strain evidence="2">cv. Yunnan</strain>
        <tissue evidence="1">Leaves</tissue>
    </source>
</reference>
<name>A0ACB9IVI4_9ASTR</name>
<dbReference type="Proteomes" id="UP001056120">
    <property type="component" value="Linkage Group LG06"/>
</dbReference>
<evidence type="ECO:0000313" key="2">
    <source>
        <dbReference type="Proteomes" id="UP001056120"/>
    </source>
</evidence>
<protein>
    <submittedName>
        <fullName evidence="1">Uncharacterized protein</fullName>
    </submittedName>
</protein>
<sequence>MDVGIDRKLETLTDTRTRAEERFRLPTSVFRTKLRLRFPSFKLLLFSSLCRDGESFHMVDNSSISMFMLFNIHKFVDCFHNLYAVGYKRSVVNA</sequence>
<keyword evidence="2" id="KW-1185">Reference proteome</keyword>
<gene>
    <name evidence="1" type="ORF">L1987_16740</name>
</gene>
<dbReference type="EMBL" id="CM042023">
    <property type="protein sequence ID" value="KAI3812039.1"/>
    <property type="molecule type" value="Genomic_DNA"/>
</dbReference>
<comment type="caution">
    <text evidence="1">The sequence shown here is derived from an EMBL/GenBank/DDBJ whole genome shotgun (WGS) entry which is preliminary data.</text>
</comment>
<reference evidence="2" key="1">
    <citation type="journal article" date="2022" name="Mol. Ecol. Resour.">
        <title>The genomes of chicory, endive, great burdock and yacon provide insights into Asteraceae palaeo-polyploidization history and plant inulin production.</title>
        <authorList>
            <person name="Fan W."/>
            <person name="Wang S."/>
            <person name="Wang H."/>
            <person name="Wang A."/>
            <person name="Jiang F."/>
            <person name="Liu H."/>
            <person name="Zhao H."/>
            <person name="Xu D."/>
            <person name="Zhang Y."/>
        </authorList>
    </citation>
    <scope>NUCLEOTIDE SEQUENCE [LARGE SCALE GENOMIC DNA]</scope>
    <source>
        <strain evidence="2">cv. Yunnan</strain>
    </source>
</reference>
<organism evidence="1 2">
    <name type="scientific">Smallanthus sonchifolius</name>
    <dbReference type="NCBI Taxonomy" id="185202"/>
    <lineage>
        <taxon>Eukaryota</taxon>
        <taxon>Viridiplantae</taxon>
        <taxon>Streptophyta</taxon>
        <taxon>Embryophyta</taxon>
        <taxon>Tracheophyta</taxon>
        <taxon>Spermatophyta</taxon>
        <taxon>Magnoliopsida</taxon>
        <taxon>eudicotyledons</taxon>
        <taxon>Gunneridae</taxon>
        <taxon>Pentapetalae</taxon>
        <taxon>asterids</taxon>
        <taxon>campanulids</taxon>
        <taxon>Asterales</taxon>
        <taxon>Asteraceae</taxon>
        <taxon>Asteroideae</taxon>
        <taxon>Heliantheae alliance</taxon>
        <taxon>Millerieae</taxon>
        <taxon>Smallanthus</taxon>
    </lineage>
</organism>
<evidence type="ECO:0000313" key="1">
    <source>
        <dbReference type="EMBL" id="KAI3812039.1"/>
    </source>
</evidence>
<proteinExistence type="predicted"/>